<reference evidence="2" key="1">
    <citation type="submission" date="2020-07" db="EMBL/GenBank/DDBJ databases">
        <title>Complete genome sequencing of Clostridia bacterium strain 12CBH8.</title>
        <authorList>
            <person name="Sakamoto M."/>
            <person name="Murakami T."/>
            <person name="Mori H."/>
        </authorList>
    </citation>
    <scope>NUCLEOTIDE SEQUENCE [LARGE SCALE GENOMIC DNA]</scope>
    <source>
        <strain evidence="2">12CBH8</strain>
    </source>
</reference>
<proteinExistence type="predicted"/>
<dbReference type="EMBL" id="AP023321">
    <property type="protein sequence ID" value="BCI59980.1"/>
    <property type="molecule type" value="Genomic_DNA"/>
</dbReference>
<accession>A0A7I8CZP3</accession>
<protein>
    <submittedName>
        <fullName evidence="1">Uncharacterized protein</fullName>
    </submittedName>
</protein>
<sequence>MTEHNLQPAEVANGCFKEAVCIDAGRIYDSCGDKDCLEDLRVYFTECNQRVIDQAINVRSRSAEVISVFLDVEAVPFNRGFYSVDMTFFFEVTVDVYSAPNSCPCTISGLAMFDKKVILYGSEGSVKIFSSDYCDDENDYQNRPTRNLPKAVCQVADPIVLSARLCEPCDCRPDPCCCIPNNICSRFGGDLGGCTPGKILYITLGIFTIVQLERNVQMLIPVYDFCVPSKECVSSSDNPCELFRRIQFPTDQFFPPRAEDLNCDDKPPYPRGGCC</sequence>
<dbReference type="AlphaFoldDB" id="A0A7I8CZP3"/>
<organism evidence="1 2">
    <name type="scientific">Solibaculum mannosilyticum</name>
    <dbReference type="NCBI Taxonomy" id="2780922"/>
    <lineage>
        <taxon>Bacteria</taxon>
        <taxon>Bacillati</taxon>
        <taxon>Bacillota</taxon>
        <taxon>Clostridia</taxon>
        <taxon>Eubacteriales</taxon>
        <taxon>Oscillospiraceae</taxon>
        <taxon>Solibaculum</taxon>
    </lineage>
</organism>
<dbReference type="KEGG" id="sman:C12CBH8_06190"/>
<gene>
    <name evidence="1" type="ORF">C12CBH8_06190</name>
</gene>
<keyword evidence="2" id="KW-1185">Reference proteome</keyword>
<dbReference type="Proteomes" id="UP000593890">
    <property type="component" value="Chromosome"/>
</dbReference>
<dbReference type="RefSeq" id="WP_171846407.1">
    <property type="nucleotide sequence ID" value="NZ_AP023321.1"/>
</dbReference>
<evidence type="ECO:0000313" key="2">
    <source>
        <dbReference type="Proteomes" id="UP000593890"/>
    </source>
</evidence>
<evidence type="ECO:0000313" key="1">
    <source>
        <dbReference type="EMBL" id="BCI59980.1"/>
    </source>
</evidence>
<name>A0A7I8CZP3_9FIRM</name>